<keyword evidence="1" id="KW-0812">Transmembrane</keyword>
<dbReference type="Proteomes" id="UP000248116">
    <property type="component" value="Unassembled WGS sequence"/>
</dbReference>
<keyword evidence="1" id="KW-1133">Transmembrane helix</keyword>
<protein>
    <submittedName>
        <fullName evidence="2">Uncharacterized protein</fullName>
    </submittedName>
</protein>
<evidence type="ECO:0000313" key="2">
    <source>
        <dbReference type="EMBL" id="PYD49111.1"/>
    </source>
</evidence>
<comment type="caution">
    <text evidence="2">The sequence shown here is derived from an EMBL/GenBank/DDBJ whole genome shotgun (WGS) entry which is preliminary data.</text>
</comment>
<sequence length="148" mass="16501">MIYANAIKSQHPARHRRIFFASGDILWHEEHMQMRRIYFSICNRRPQLTRDRAKRPPTPAIGRVRALSISCLLSYLVAHLLVMDIGRMVARHGNGTLPPDATQLGYMIAIGCLPLLILACFGMWVRYRGIIAVGILGAIAALAGTVLP</sequence>
<keyword evidence="1" id="KW-0472">Membrane</keyword>
<feature type="transmembrane region" description="Helical" evidence="1">
    <location>
        <begin position="129"/>
        <end position="147"/>
    </location>
</feature>
<proteinExistence type="predicted"/>
<organism evidence="2 3">
    <name type="scientific">Novacetimonas pomaceti</name>
    <dbReference type="NCBI Taxonomy" id="2021998"/>
    <lineage>
        <taxon>Bacteria</taxon>
        <taxon>Pseudomonadati</taxon>
        <taxon>Pseudomonadota</taxon>
        <taxon>Alphaproteobacteria</taxon>
        <taxon>Acetobacterales</taxon>
        <taxon>Acetobacteraceae</taxon>
        <taxon>Novacetimonas</taxon>
    </lineage>
</organism>
<evidence type="ECO:0000313" key="3">
    <source>
        <dbReference type="Proteomes" id="UP000248116"/>
    </source>
</evidence>
<feature type="transmembrane region" description="Helical" evidence="1">
    <location>
        <begin position="64"/>
        <end position="83"/>
    </location>
</feature>
<feature type="transmembrane region" description="Helical" evidence="1">
    <location>
        <begin position="103"/>
        <end position="122"/>
    </location>
</feature>
<evidence type="ECO:0000256" key="1">
    <source>
        <dbReference type="SAM" id="Phobius"/>
    </source>
</evidence>
<gene>
    <name evidence="2" type="ORF">C3920_01115</name>
</gene>
<name>A0ABX5P9R2_9PROT</name>
<dbReference type="EMBL" id="PRCW01000012">
    <property type="protein sequence ID" value="PYD49111.1"/>
    <property type="molecule type" value="Genomic_DNA"/>
</dbReference>
<keyword evidence="3" id="KW-1185">Reference proteome</keyword>
<reference evidence="2 3" key="1">
    <citation type="submission" date="2018-02" db="EMBL/GenBank/DDBJ databases">
        <authorList>
            <person name="Skraban J."/>
            <person name="Trcek J."/>
        </authorList>
    </citation>
    <scope>NUCLEOTIDE SEQUENCE [LARGE SCALE GENOMIC DNA]</scope>
    <source>
        <strain evidence="2 3">AV446</strain>
    </source>
</reference>
<accession>A0ABX5P9R2</accession>